<dbReference type="AlphaFoldDB" id="A0A8H7MYV2"/>
<dbReference type="EMBL" id="JADCTT010000013">
    <property type="protein sequence ID" value="KAF9745464.1"/>
    <property type="molecule type" value="Genomic_DNA"/>
</dbReference>
<dbReference type="Gene3D" id="1.20.120.1020">
    <property type="entry name" value="Prion-inhibition and propagation, HeLo domain"/>
    <property type="match status" value="1"/>
</dbReference>
<dbReference type="InterPro" id="IPR056002">
    <property type="entry name" value="DUF7580"/>
</dbReference>
<evidence type="ECO:0000313" key="2">
    <source>
        <dbReference type="EMBL" id="KAF9745464.1"/>
    </source>
</evidence>
<dbReference type="Gene3D" id="1.10.510.10">
    <property type="entry name" value="Transferase(Phosphotransferase) domain 1"/>
    <property type="match status" value="1"/>
</dbReference>
<dbReference type="GO" id="GO:0004672">
    <property type="term" value="F:protein kinase activity"/>
    <property type="evidence" value="ECO:0007669"/>
    <property type="project" value="InterPro"/>
</dbReference>
<proteinExistence type="predicted"/>
<feature type="domain" description="Protein kinase" evidence="1">
    <location>
        <begin position="268"/>
        <end position="566"/>
    </location>
</feature>
<dbReference type="InterPro" id="IPR011009">
    <property type="entry name" value="Kinase-like_dom_sf"/>
</dbReference>
<evidence type="ECO:0000259" key="1">
    <source>
        <dbReference type="PROSITE" id="PS50011"/>
    </source>
</evidence>
<name>A0A8H7MYV2_BIOOC</name>
<dbReference type="SUPFAM" id="SSF56112">
    <property type="entry name" value="Protein kinase-like (PK-like)"/>
    <property type="match status" value="1"/>
</dbReference>
<dbReference type="PANTHER" id="PTHR37542:SF3">
    <property type="entry name" value="PRION-INHIBITION AND PROPAGATION HELO DOMAIN-CONTAINING PROTEIN"/>
    <property type="match status" value="1"/>
</dbReference>
<dbReference type="InterPro" id="IPR000719">
    <property type="entry name" value="Prot_kinase_dom"/>
</dbReference>
<dbReference type="Proteomes" id="UP000616885">
    <property type="component" value="Unassembled WGS sequence"/>
</dbReference>
<organism evidence="2 3">
    <name type="scientific">Bionectria ochroleuca</name>
    <name type="common">Gliocladium roseum</name>
    <dbReference type="NCBI Taxonomy" id="29856"/>
    <lineage>
        <taxon>Eukaryota</taxon>
        <taxon>Fungi</taxon>
        <taxon>Dikarya</taxon>
        <taxon>Ascomycota</taxon>
        <taxon>Pezizomycotina</taxon>
        <taxon>Sordariomycetes</taxon>
        <taxon>Hypocreomycetidae</taxon>
        <taxon>Hypocreales</taxon>
        <taxon>Bionectriaceae</taxon>
        <taxon>Clonostachys</taxon>
    </lineage>
</organism>
<reference evidence="2" key="1">
    <citation type="submission" date="2020-10" db="EMBL/GenBank/DDBJ databases">
        <title>High-Quality Genome Resource of Clonostachys rosea strain S41 by Oxford Nanopore Long-Read Sequencing.</title>
        <authorList>
            <person name="Wang H."/>
        </authorList>
    </citation>
    <scope>NUCLEOTIDE SEQUENCE</scope>
    <source>
        <strain evidence="2">S41</strain>
    </source>
</reference>
<sequence length="566" mass="64234">MEGTALGLGVAGLTFQFFHVGEMAYKILGEIRDVPKDAVDHQVSFILQRQRYESWAQAVGLDADHPTQFDDTHRDHLTVIATAIDILTHVCDLLTDVKPLVKVHGLKPLTKSRLDEDFSDLQRVQHANSVSIWDLNAGQDEKDRRPNNLMVVQQQLSWMRKIRWGLRDKSQFATLVKKLSTLNDGLRDILPSWARNTYDRYLLINQPADMNGLDMMAKDNTITARYATPAYALAAANIKKSVAEQLRPPTSRAPLTTKPAHRINPVSITLPSSDEEPSTSRVVAMAGDDKVVIEFKDFRQTDLQAARRRENRIKALVALLQIKPKPSSYRILDCRGYITRSTKHSHGYGMVFDFPKNLKDEGNAKYDTLESMLAKPGEEESPVTFSLDSRFRLAAILAASVAELHAADWLHYNITSSNILCFSAEETRSLESAYLSGFEFDGYDDPKKISEPALHNTYRHPNYQLPLRSQTRYERSYDIYSVGIVLIEIFLWKQIGCFREEDMDANAFRLHLQEKVVPTIGFYMGKEYEQVVQFCLDTELLGVGADEGKSLTEAFSRKVVAVLERW</sequence>
<dbReference type="Pfam" id="PF24476">
    <property type="entry name" value="DUF7580"/>
    <property type="match status" value="1"/>
</dbReference>
<dbReference type="PANTHER" id="PTHR37542">
    <property type="entry name" value="HELO DOMAIN-CONTAINING PROTEIN-RELATED"/>
    <property type="match status" value="1"/>
</dbReference>
<dbReference type="GO" id="GO:0005524">
    <property type="term" value="F:ATP binding"/>
    <property type="evidence" value="ECO:0007669"/>
    <property type="project" value="InterPro"/>
</dbReference>
<comment type="caution">
    <text evidence="2">The sequence shown here is derived from an EMBL/GenBank/DDBJ whole genome shotgun (WGS) entry which is preliminary data.</text>
</comment>
<protein>
    <recommendedName>
        <fullName evidence="1">Protein kinase domain-containing protein</fullName>
    </recommendedName>
</protein>
<dbReference type="InterPro" id="IPR029498">
    <property type="entry name" value="HeLo_dom"/>
</dbReference>
<accession>A0A8H7MYV2</accession>
<dbReference type="PROSITE" id="PS50011">
    <property type="entry name" value="PROTEIN_KINASE_DOM"/>
    <property type="match status" value="1"/>
</dbReference>
<dbReference type="InterPro" id="IPR038305">
    <property type="entry name" value="HeLo_sf"/>
</dbReference>
<gene>
    <name evidence="2" type="ORF">IM811_005086</name>
</gene>
<dbReference type="Pfam" id="PF14479">
    <property type="entry name" value="HeLo"/>
    <property type="match status" value="1"/>
</dbReference>
<evidence type="ECO:0000313" key="3">
    <source>
        <dbReference type="Proteomes" id="UP000616885"/>
    </source>
</evidence>